<dbReference type="Proteomes" id="UP000676325">
    <property type="component" value="Unassembled WGS sequence"/>
</dbReference>
<evidence type="ECO:0000256" key="2">
    <source>
        <dbReference type="SAM" id="Phobius"/>
    </source>
</evidence>
<keyword evidence="2" id="KW-1133">Transmembrane helix</keyword>
<evidence type="ECO:0008006" key="5">
    <source>
        <dbReference type="Google" id="ProtNLM"/>
    </source>
</evidence>
<feature type="transmembrane region" description="Helical" evidence="2">
    <location>
        <begin position="419"/>
        <end position="437"/>
    </location>
</feature>
<sequence length="450" mass="47580">PSGDGAAASPEPAALSAEGAAPRADEVEELRVRVRNLEAQQAAHPRKRRWRVFSSALLIVLSCLLAMLSVVAVWANDEITDTDRYVATVAPLASNPDVQNAITNRVTTVVLDQIDVNAVVDQLKTTLSQRGVPSQATNLVNGLSGPITSGLTTAVSSVVHGVVTSSAFATIWSNANRAIHQTMVKALTGQGGGAVSLANNQVTIDLGPIIAQVKTRLVDSGLAIASHIPAVHTSFVVFQSQQLGKIKTYVQLLEIAGNWLPIVAVLIGAWGIYLARDHRKALLRTAIGYALAMLALGLGLTAFRQIYLNQLPPGVNQGAARAVYDALVNFLRQSVRAIGALAVVTAIGAYVIGPSRSAVAIRTACRTGIGAVRSTCESVGFRTGPVGPFVHQYKHWIGAVILAGAAISLFFWNHATVSVVLWLAVIVLAAFAIREFLDAPRSRPTKEALR</sequence>
<evidence type="ECO:0000313" key="4">
    <source>
        <dbReference type="Proteomes" id="UP000676325"/>
    </source>
</evidence>
<feature type="transmembrane region" description="Helical" evidence="2">
    <location>
        <begin position="396"/>
        <end position="413"/>
    </location>
</feature>
<feature type="transmembrane region" description="Helical" evidence="2">
    <location>
        <begin position="256"/>
        <end position="275"/>
    </location>
</feature>
<accession>A0A941ENL3</accession>
<evidence type="ECO:0000256" key="1">
    <source>
        <dbReference type="SAM" id="MobiDB-lite"/>
    </source>
</evidence>
<keyword evidence="2" id="KW-0472">Membrane</keyword>
<dbReference type="EMBL" id="JAGSOH010000163">
    <property type="protein sequence ID" value="MBR7830869.1"/>
    <property type="molecule type" value="Genomic_DNA"/>
</dbReference>
<gene>
    <name evidence="3" type="ORF">KDK95_31485</name>
</gene>
<feature type="region of interest" description="Disordered" evidence="1">
    <location>
        <begin position="1"/>
        <end position="24"/>
    </location>
</feature>
<dbReference type="RefSeq" id="WP_212521988.1">
    <property type="nucleotide sequence ID" value="NZ_JAGSOH010000163.1"/>
</dbReference>
<keyword evidence="2" id="KW-0812">Transmembrane</keyword>
<protein>
    <recommendedName>
        <fullName evidence="5">Integral membrane protein</fullName>
    </recommendedName>
</protein>
<reference evidence="3" key="1">
    <citation type="submission" date="2021-04" db="EMBL/GenBank/DDBJ databases">
        <title>Genome based classification of Actinospica acidithermotolerans sp. nov., an actinobacterium isolated from an Indonesian hot spring.</title>
        <authorList>
            <person name="Kusuma A.B."/>
            <person name="Putra K.E."/>
            <person name="Nafisah S."/>
            <person name="Loh J."/>
            <person name="Nouioui I."/>
            <person name="Goodfellow M."/>
        </authorList>
    </citation>
    <scope>NUCLEOTIDE SEQUENCE</scope>
    <source>
        <strain evidence="3">MGRD01-02</strain>
    </source>
</reference>
<dbReference type="AlphaFoldDB" id="A0A941ENL3"/>
<evidence type="ECO:0000313" key="3">
    <source>
        <dbReference type="EMBL" id="MBR7830869.1"/>
    </source>
</evidence>
<name>A0A941ENL3_9ACTN</name>
<feature type="non-terminal residue" evidence="3">
    <location>
        <position position="1"/>
    </location>
</feature>
<keyword evidence="4" id="KW-1185">Reference proteome</keyword>
<proteinExistence type="predicted"/>
<feature type="transmembrane region" description="Helical" evidence="2">
    <location>
        <begin position="56"/>
        <end position="75"/>
    </location>
</feature>
<feature type="transmembrane region" description="Helical" evidence="2">
    <location>
        <begin position="334"/>
        <end position="352"/>
    </location>
</feature>
<comment type="caution">
    <text evidence="3">The sequence shown here is derived from an EMBL/GenBank/DDBJ whole genome shotgun (WGS) entry which is preliminary data.</text>
</comment>
<feature type="transmembrane region" description="Helical" evidence="2">
    <location>
        <begin position="287"/>
        <end position="307"/>
    </location>
</feature>
<feature type="compositionally biased region" description="Low complexity" evidence="1">
    <location>
        <begin position="1"/>
        <end position="22"/>
    </location>
</feature>
<organism evidence="3 4">
    <name type="scientific">Actinospica acidithermotolerans</name>
    <dbReference type="NCBI Taxonomy" id="2828514"/>
    <lineage>
        <taxon>Bacteria</taxon>
        <taxon>Bacillati</taxon>
        <taxon>Actinomycetota</taxon>
        <taxon>Actinomycetes</taxon>
        <taxon>Catenulisporales</taxon>
        <taxon>Actinospicaceae</taxon>
        <taxon>Actinospica</taxon>
    </lineage>
</organism>